<evidence type="ECO:0000256" key="4">
    <source>
        <dbReference type="ARBA" id="ARBA00022692"/>
    </source>
</evidence>
<evidence type="ECO:0000256" key="6">
    <source>
        <dbReference type="ARBA" id="ARBA00023136"/>
    </source>
</evidence>
<comment type="subcellular location">
    <subcellularLocation>
        <location evidence="1">Endomembrane system</location>
        <topology evidence="1">Multi-pass membrane protein</topology>
    </subcellularLocation>
</comment>
<evidence type="ECO:0000313" key="10">
    <source>
        <dbReference type="EMBL" id="KAL0949063.1"/>
    </source>
</evidence>
<dbReference type="PANTHER" id="PTHR10778">
    <property type="entry name" value="SOLUTE CARRIER FAMILY 35 MEMBER B"/>
    <property type="match status" value="1"/>
</dbReference>
<reference evidence="11" key="1">
    <citation type="submission" date="2024-06" db="EMBL/GenBank/DDBJ databases">
        <title>Multi-omics analyses provide insights into the biosynthesis of the anticancer antibiotic pleurotin in Hohenbuehelia grisea.</title>
        <authorList>
            <person name="Weaver J.A."/>
            <person name="Alberti F."/>
        </authorList>
    </citation>
    <scope>NUCLEOTIDE SEQUENCE [LARGE SCALE GENOMIC DNA]</scope>
    <source>
        <strain evidence="11">T-177</strain>
    </source>
</reference>
<feature type="transmembrane region" description="Helical" evidence="8">
    <location>
        <begin position="166"/>
        <end position="186"/>
    </location>
</feature>
<dbReference type="PANTHER" id="PTHR10778:SF4">
    <property type="entry name" value="NUCLEOTIDE SUGAR TRANSPORTER SLC35B4"/>
    <property type="match status" value="1"/>
</dbReference>
<accession>A0ABR3J0N3</accession>
<gene>
    <name evidence="10" type="ORF">HGRIS_009161</name>
</gene>
<feature type="transmembrane region" description="Helical" evidence="8">
    <location>
        <begin position="105"/>
        <end position="123"/>
    </location>
</feature>
<name>A0ABR3J0N3_9AGAR</name>
<sequence>MSWTLMSTWAPTLSLVFGGCCSNAVTLQRLTTDHPRLGTLITFSQFALISLHGLPKHTEWTSRGPRLKPRKIPIAVYFIQVMLFYLVSLLNNAAFGYHIPMSVHIIFRSGGLMVSMLLGWLVAGKRYSFIQVTSVILVTLGVTLTTMSAAQAPTEAPESTSGLGTYYTGIAILSLALVLSGFLGLAQDWTWSHYGRPAPASSQQDGVHTKSPRKLQDDPSPAWQESMFYLHFLALPMFIPVLGKIAAEAAAIYPAKSVQQPFPKSSLIRVPTAFIPLILNTVTQLFCVAGVNRLTTQVSALTVTLVLVVRKAASLIISVVFMESGDIDADLMWTGAIFVLAGTVGYSVGSGGRKTKRE</sequence>
<feature type="transmembrane region" description="Helical" evidence="8">
    <location>
        <begin position="298"/>
        <end position="319"/>
    </location>
</feature>
<feature type="signal peptide" evidence="9">
    <location>
        <begin position="1"/>
        <end position="18"/>
    </location>
</feature>
<dbReference type="EMBL" id="JASNQZ010000012">
    <property type="protein sequence ID" value="KAL0949063.1"/>
    <property type="molecule type" value="Genomic_DNA"/>
</dbReference>
<keyword evidence="5 8" id="KW-1133">Transmembrane helix</keyword>
<organism evidence="10 11">
    <name type="scientific">Hohenbuehelia grisea</name>
    <dbReference type="NCBI Taxonomy" id="104357"/>
    <lineage>
        <taxon>Eukaryota</taxon>
        <taxon>Fungi</taxon>
        <taxon>Dikarya</taxon>
        <taxon>Basidiomycota</taxon>
        <taxon>Agaricomycotina</taxon>
        <taxon>Agaricomycetes</taxon>
        <taxon>Agaricomycetidae</taxon>
        <taxon>Agaricales</taxon>
        <taxon>Pleurotineae</taxon>
        <taxon>Pleurotaceae</taxon>
        <taxon>Hohenbuehelia</taxon>
    </lineage>
</organism>
<protein>
    <recommendedName>
        <fullName evidence="12">UAA transporter</fullName>
    </recommendedName>
</protein>
<keyword evidence="2" id="KW-0813">Transport</keyword>
<evidence type="ECO:0000256" key="8">
    <source>
        <dbReference type="SAM" id="Phobius"/>
    </source>
</evidence>
<feature type="transmembrane region" description="Helical" evidence="8">
    <location>
        <begin position="331"/>
        <end position="349"/>
    </location>
</feature>
<feature type="chain" id="PRO_5047405813" description="UAA transporter" evidence="9">
    <location>
        <begin position="19"/>
        <end position="358"/>
    </location>
</feature>
<keyword evidence="4 8" id="KW-0812">Transmembrane</keyword>
<comment type="caution">
    <text evidence="10">The sequence shown here is derived from an EMBL/GenBank/DDBJ whole genome shotgun (WGS) entry which is preliminary data.</text>
</comment>
<proteinExistence type="predicted"/>
<keyword evidence="3" id="KW-0762">Sugar transport</keyword>
<keyword evidence="6 8" id="KW-0472">Membrane</keyword>
<feature type="transmembrane region" description="Helical" evidence="8">
    <location>
        <begin position="74"/>
        <end position="99"/>
    </location>
</feature>
<feature type="region of interest" description="Disordered" evidence="7">
    <location>
        <begin position="200"/>
        <end position="219"/>
    </location>
</feature>
<evidence type="ECO:0000256" key="3">
    <source>
        <dbReference type="ARBA" id="ARBA00022597"/>
    </source>
</evidence>
<evidence type="ECO:0000256" key="1">
    <source>
        <dbReference type="ARBA" id="ARBA00004127"/>
    </source>
</evidence>
<evidence type="ECO:0000256" key="7">
    <source>
        <dbReference type="SAM" id="MobiDB-lite"/>
    </source>
</evidence>
<evidence type="ECO:0008006" key="12">
    <source>
        <dbReference type="Google" id="ProtNLM"/>
    </source>
</evidence>
<feature type="transmembrane region" description="Helical" evidence="8">
    <location>
        <begin position="228"/>
        <end position="253"/>
    </location>
</feature>
<dbReference type="Pfam" id="PF08449">
    <property type="entry name" value="UAA"/>
    <property type="match status" value="2"/>
</dbReference>
<evidence type="ECO:0000256" key="2">
    <source>
        <dbReference type="ARBA" id="ARBA00022448"/>
    </source>
</evidence>
<keyword evidence="11" id="KW-1185">Reference proteome</keyword>
<feature type="transmembrane region" description="Helical" evidence="8">
    <location>
        <begin position="135"/>
        <end position="154"/>
    </location>
</feature>
<keyword evidence="9" id="KW-0732">Signal</keyword>
<evidence type="ECO:0000256" key="9">
    <source>
        <dbReference type="SAM" id="SignalP"/>
    </source>
</evidence>
<dbReference type="Proteomes" id="UP001556367">
    <property type="component" value="Unassembled WGS sequence"/>
</dbReference>
<evidence type="ECO:0000256" key="5">
    <source>
        <dbReference type="ARBA" id="ARBA00022989"/>
    </source>
</evidence>
<dbReference type="InterPro" id="IPR013657">
    <property type="entry name" value="SCL35B1-4/HUT1"/>
</dbReference>
<feature type="transmembrane region" description="Helical" evidence="8">
    <location>
        <begin position="273"/>
        <end position="291"/>
    </location>
</feature>
<evidence type="ECO:0000313" key="11">
    <source>
        <dbReference type="Proteomes" id="UP001556367"/>
    </source>
</evidence>